<evidence type="ECO:0000256" key="11">
    <source>
        <dbReference type="ARBA" id="ARBA00022989"/>
    </source>
</evidence>
<evidence type="ECO:0000256" key="14">
    <source>
        <dbReference type="PROSITE-ProRule" id="PRU00175"/>
    </source>
</evidence>
<sequence>MNAQTVFRFSKYITVSIFVASIVVYSLRVFSKLAIFIVTRPWRRYRTFTFRSNQWINRSYPLYCVVCLREAEEGDKMRRLTICRHCFHADCIDTWLGEMSSTCPLCRAEVPPSPPRLTDFIWYVNTNRTEVSCFHLEQITGNNRSKCFGFGKGNQTSSSSSNLSLTDKPFTDMVACCISNGVAFSFRWNLLSHFVFLPFPQVLLVIFPEGNFMFNFHTVKFTETAVIKILNPVNSQEGKKLEVSTWPENMAWENSSKSNTV</sequence>
<dbReference type="OrthoDB" id="8062037at2759"/>
<keyword evidence="8 14" id="KW-0863">Zinc-finger</keyword>
<comment type="caution">
    <text evidence="17">The sequence shown here is derived from an EMBL/GenBank/DDBJ whole genome shotgun (WGS) entry which is preliminary data.</text>
</comment>
<dbReference type="AlphaFoldDB" id="A0A8X7WAD3"/>
<gene>
    <name evidence="17" type="ORF">Bca52824_008188</name>
</gene>
<accession>A0A8X7WAD3</accession>
<evidence type="ECO:0000256" key="15">
    <source>
        <dbReference type="SAM" id="Phobius"/>
    </source>
</evidence>
<keyword evidence="12 15" id="KW-0472">Membrane</keyword>
<comment type="similarity">
    <text evidence="13">Belongs to the RING-type zinc finger family. ATL subfamily.</text>
</comment>
<comment type="pathway">
    <text evidence="3">Protein modification; protein ubiquitination.</text>
</comment>
<name>A0A8X7WAD3_BRACI</name>
<dbReference type="GO" id="GO:0016020">
    <property type="term" value="C:membrane"/>
    <property type="evidence" value="ECO:0007669"/>
    <property type="project" value="UniProtKB-SubCell"/>
</dbReference>
<evidence type="ECO:0000256" key="10">
    <source>
        <dbReference type="ARBA" id="ARBA00022833"/>
    </source>
</evidence>
<keyword evidence="11 15" id="KW-1133">Transmembrane helix</keyword>
<dbReference type="PANTHER" id="PTHR45768:SF18">
    <property type="entry name" value="RING-H2 FINGER PROTEIN ATL47-RELATED"/>
    <property type="match status" value="1"/>
</dbReference>
<feature type="transmembrane region" description="Helical" evidence="15">
    <location>
        <begin position="12"/>
        <end position="38"/>
    </location>
</feature>
<evidence type="ECO:0000256" key="6">
    <source>
        <dbReference type="ARBA" id="ARBA00022692"/>
    </source>
</evidence>
<dbReference type="GO" id="GO:0061630">
    <property type="term" value="F:ubiquitin protein ligase activity"/>
    <property type="evidence" value="ECO:0007669"/>
    <property type="project" value="UniProtKB-EC"/>
</dbReference>
<proteinExistence type="inferred from homology"/>
<evidence type="ECO:0000256" key="1">
    <source>
        <dbReference type="ARBA" id="ARBA00000900"/>
    </source>
</evidence>
<comment type="catalytic activity">
    <reaction evidence="1">
        <text>S-ubiquitinyl-[E2 ubiquitin-conjugating enzyme]-L-cysteine + [acceptor protein]-L-lysine = [E2 ubiquitin-conjugating enzyme]-L-cysteine + N(6)-ubiquitinyl-[acceptor protein]-L-lysine.</text>
        <dbReference type="EC" id="2.3.2.27"/>
    </reaction>
</comment>
<protein>
    <recommendedName>
        <fullName evidence="4">RING-type E3 ubiquitin transferase</fullName>
        <ecNumber evidence="4">2.3.2.27</ecNumber>
    </recommendedName>
</protein>
<dbReference type="InterPro" id="IPR001841">
    <property type="entry name" value="Znf_RING"/>
</dbReference>
<dbReference type="PANTHER" id="PTHR45768">
    <property type="entry name" value="E3 UBIQUITIN-PROTEIN LIGASE RNF13-LIKE"/>
    <property type="match status" value="1"/>
</dbReference>
<keyword evidence="9" id="KW-0833">Ubl conjugation pathway</keyword>
<keyword evidence="18" id="KW-1185">Reference proteome</keyword>
<dbReference type="SMART" id="SM00184">
    <property type="entry name" value="RING"/>
    <property type="match status" value="1"/>
</dbReference>
<evidence type="ECO:0000313" key="17">
    <source>
        <dbReference type="EMBL" id="KAG2325460.1"/>
    </source>
</evidence>
<comment type="subcellular location">
    <subcellularLocation>
        <location evidence="2">Membrane</location>
        <topology evidence="2">Single-pass membrane protein</topology>
    </subcellularLocation>
</comment>
<dbReference type="InterPro" id="IPR013083">
    <property type="entry name" value="Znf_RING/FYVE/PHD"/>
</dbReference>
<dbReference type="PROSITE" id="PS50089">
    <property type="entry name" value="ZF_RING_2"/>
    <property type="match status" value="1"/>
</dbReference>
<keyword evidence="5" id="KW-0808">Transferase</keyword>
<evidence type="ECO:0000256" key="12">
    <source>
        <dbReference type="ARBA" id="ARBA00023136"/>
    </source>
</evidence>
<evidence type="ECO:0000256" key="9">
    <source>
        <dbReference type="ARBA" id="ARBA00022786"/>
    </source>
</evidence>
<keyword evidence="10" id="KW-0862">Zinc</keyword>
<keyword evidence="6 15" id="KW-0812">Transmembrane</keyword>
<feature type="domain" description="RING-type" evidence="16">
    <location>
        <begin position="64"/>
        <end position="107"/>
    </location>
</feature>
<reference evidence="17 18" key="1">
    <citation type="submission" date="2020-02" db="EMBL/GenBank/DDBJ databases">
        <authorList>
            <person name="Ma Q."/>
            <person name="Huang Y."/>
            <person name="Song X."/>
            <person name="Pei D."/>
        </authorList>
    </citation>
    <scope>NUCLEOTIDE SEQUENCE [LARGE SCALE GENOMIC DNA]</scope>
    <source>
        <strain evidence="17">Sxm20200214</strain>
        <tissue evidence="17">Leaf</tissue>
    </source>
</reference>
<evidence type="ECO:0000256" key="8">
    <source>
        <dbReference type="ARBA" id="ARBA00022771"/>
    </source>
</evidence>
<dbReference type="Pfam" id="PF13639">
    <property type="entry name" value="zf-RING_2"/>
    <property type="match status" value="1"/>
</dbReference>
<evidence type="ECO:0000256" key="5">
    <source>
        <dbReference type="ARBA" id="ARBA00022679"/>
    </source>
</evidence>
<evidence type="ECO:0000256" key="13">
    <source>
        <dbReference type="ARBA" id="ARBA00024209"/>
    </source>
</evidence>
<dbReference type="SUPFAM" id="SSF57850">
    <property type="entry name" value="RING/U-box"/>
    <property type="match status" value="1"/>
</dbReference>
<keyword evidence="7" id="KW-0479">Metal-binding</keyword>
<dbReference type="EMBL" id="JAAMPC010000002">
    <property type="protein sequence ID" value="KAG2325460.1"/>
    <property type="molecule type" value="Genomic_DNA"/>
</dbReference>
<evidence type="ECO:0000256" key="4">
    <source>
        <dbReference type="ARBA" id="ARBA00012483"/>
    </source>
</evidence>
<evidence type="ECO:0000256" key="2">
    <source>
        <dbReference type="ARBA" id="ARBA00004167"/>
    </source>
</evidence>
<dbReference type="EC" id="2.3.2.27" evidence="4"/>
<organism evidence="17 18">
    <name type="scientific">Brassica carinata</name>
    <name type="common">Ethiopian mustard</name>
    <name type="synonym">Abyssinian cabbage</name>
    <dbReference type="NCBI Taxonomy" id="52824"/>
    <lineage>
        <taxon>Eukaryota</taxon>
        <taxon>Viridiplantae</taxon>
        <taxon>Streptophyta</taxon>
        <taxon>Embryophyta</taxon>
        <taxon>Tracheophyta</taxon>
        <taxon>Spermatophyta</taxon>
        <taxon>Magnoliopsida</taxon>
        <taxon>eudicotyledons</taxon>
        <taxon>Gunneridae</taxon>
        <taxon>Pentapetalae</taxon>
        <taxon>rosids</taxon>
        <taxon>malvids</taxon>
        <taxon>Brassicales</taxon>
        <taxon>Brassicaceae</taxon>
        <taxon>Brassiceae</taxon>
        <taxon>Brassica</taxon>
    </lineage>
</organism>
<evidence type="ECO:0000256" key="7">
    <source>
        <dbReference type="ARBA" id="ARBA00022723"/>
    </source>
</evidence>
<dbReference type="Gene3D" id="3.30.40.10">
    <property type="entry name" value="Zinc/RING finger domain, C3HC4 (zinc finger)"/>
    <property type="match status" value="1"/>
</dbReference>
<dbReference type="Proteomes" id="UP000886595">
    <property type="component" value="Unassembled WGS sequence"/>
</dbReference>
<evidence type="ECO:0000259" key="16">
    <source>
        <dbReference type="PROSITE" id="PS50089"/>
    </source>
</evidence>
<evidence type="ECO:0000313" key="18">
    <source>
        <dbReference type="Proteomes" id="UP000886595"/>
    </source>
</evidence>
<dbReference type="GO" id="GO:0008270">
    <property type="term" value="F:zinc ion binding"/>
    <property type="evidence" value="ECO:0007669"/>
    <property type="project" value="UniProtKB-KW"/>
</dbReference>
<evidence type="ECO:0000256" key="3">
    <source>
        <dbReference type="ARBA" id="ARBA00004906"/>
    </source>
</evidence>